<evidence type="ECO:0000256" key="1">
    <source>
        <dbReference type="SAM" id="MobiDB-lite"/>
    </source>
</evidence>
<dbReference type="Proteomes" id="UP000824890">
    <property type="component" value="Unassembled WGS sequence"/>
</dbReference>
<evidence type="ECO:0000313" key="2">
    <source>
        <dbReference type="EMBL" id="KAH0862593.1"/>
    </source>
</evidence>
<evidence type="ECO:0000313" key="3">
    <source>
        <dbReference type="Proteomes" id="UP000824890"/>
    </source>
</evidence>
<feature type="region of interest" description="Disordered" evidence="1">
    <location>
        <begin position="1"/>
        <end position="24"/>
    </location>
</feature>
<sequence>MRDKHSHPLDPSSIGSRVRSRNKNERESLRYVYSFTPSLDMMAEVDSPKPVNITEDESSPPITGMEGFLQIVLVLEIGVEEVEGWREKYSIPSRIAIRIPGPFDITSDFQSEEIPVYEGFFESGTIAFKSCNMFLKALFLCSFADVSHLSSSVGKTTTEKVLKLPIERRHIPFLVSKEALEGCSIWCKYFLYSSSCQWIFLRLTFDLSPGNMVGSTGEEALAAYKQAWEALSAKKAAPKATASGNDDEVQFIRRSKRKAVASSTPSSKKKKVKGSESTLKASPPSQDNQATVLANLNAKVFPSIPASLSEGDSFEVVQFLQGNLLQAMSQLFHLGKMMKEQASSRDELDSLTSQLRKEKHKAGNLAASEIVALKERLEDLREDLCKLKYAEEAFAEKIDVL</sequence>
<feature type="region of interest" description="Disordered" evidence="1">
    <location>
        <begin position="255"/>
        <end position="287"/>
    </location>
</feature>
<dbReference type="EMBL" id="JAGKQM010000018">
    <property type="protein sequence ID" value="KAH0862593.1"/>
    <property type="molecule type" value="Genomic_DNA"/>
</dbReference>
<gene>
    <name evidence="2" type="ORF">HID58_079804</name>
</gene>
<organism evidence="2 3">
    <name type="scientific">Brassica napus</name>
    <name type="common">Rape</name>
    <dbReference type="NCBI Taxonomy" id="3708"/>
    <lineage>
        <taxon>Eukaryota</taxon>
        <taxon>Viridiplantae</taxon>
        <taxon>Streptophyta</taxon>
        <taxon>Embryophyta</taxon>
        <taxon>Tracheophyta</taxon>
        <taxon>Spermatophyta</taxon>
        <taxon>Magnoliopsida</taxon>
        <taxon>eudicotyledons</taxon>
        <taxon>Gunneridae</taxon>
        <taxon>Pentapetalae</taxon>
        <taxon>rosids</taxon>
        <taxon>malvids</taxon>
        <taxon>Brassicales</taxon>
        <taxon>Brassicaceae</taxon>
        <taxon>Brassiceae</taxon>
        <taxon>Brassica</taxon>
    </lineage>
</organism>
<proteinExistence type="predicted"/>
<protein>
    <submittedName>
        <fullName evidence="2">Uncharacterized protein</fullName>
    </submittedName>
</protein>
<reference evidence="2 3" key="1">
    <citation type="submission" date="2021-05" db="EMBL/GenBank/DDBJ databases">
        <title>Genome Assembly of Synthetic Allotetraploid Brassica napus Reveals Homoeologous Exchanges between Subgenomes.</title>
        <authorList>
            <person name="Davis J.T."/>
        </authorList>
    </citation>
    <scope>NUCLEOTIDE SEQUENCE [LARGE SCALE GENOMIC DNA]</scope>
    <source>
        <strain evidence="3">cv. Da-Ae</strain>
        <tissue evidence="2">Seedling</tissue>
    </source>
</reference>
<comment type="caution">
    <text evidence="2">The sequence shown here is derived from an EMBL/GenBank/DDBJ whole genome shotgun (WGS) entry which is preliminary data.</text>
</comment>
<keyword evidence="3" id="KW-1185">Reference proteome</keyword>
<name>A0ABQ7Y325_BRANA</name>
<accession>A0ABQ7Y325</accession>
<feature type="non-terminal residue" evidence="2">
    <location>
        <position position="401"/>
    </location>
</feature>